<sequence length="523" mass="61128">DWCNNVIPILWKKPFSRIKYNSLSSNSKNGGFIIRTYLSCLSKSKRCQLSLESFQLFSSPLYFYPTFLRELDFEDLYDEIFDWTTTTNFSNNSKKIPTDLDNFNVQYFTQNELNNHDPKKIMMIEAIIELIFKHCNSLDYICFDIRRFPIIFNNILTKCCMLHNSMNDPSCFRRLTTLEYHGVGSNYTIPECIVLDLLFSLSGVCQNLTYLKIRSFAAPTCDSLATLIQSQRGLRKLLLWELNLHDISCIIEAIGSQAHSIREIELFQCSFELCDSFEGLACCHHLNTLSIIQCDYLTSDLLESLENAHFPYIEKLELKYFNYSLTDLNPEDIPSNQVKNIIKNCSDNLQYLYTNLKLDDYFGIIESISTYCTLITSLELNMQRAEQIYELLPILESCQKLEKLMIQPIQPIRFFPKYYSVSNDQIRWFASKLPSSVRHLEIRYWTINAQDLEDILSICGRSLYYIAWGFSDVKVVGDQKYFTQVITEHCKKESRKIKKIGTPQFFCDIDDSRKNKGTVYVEF</sequence>
<evidence type="ECO:0000313" key="2">
    <source>
        <dbReference type="Proteomes" id="UP000789366"/>
    </source>
</evidence>
<dbReference type="Proteomes" id="UP000789366">
    <property type="component" value="Unassembled WGS sequence"/>
</dbReference>
<gene>
    <name evidence="1" type="ORF">SPELUC_LOCUS8543</name>
</gene>
<dbReference type="EMBL" id="CAJVPW010012975">
    <property type="protein sequence ID" value="CAG8640421.1"/>
    <property type="molecule type" value="Genomic_DNA"/>
</dbReference>
<proteinExistence type="predicted"/>
<reference evidence="1" key="1">
    <citation type="submission" date="2021-06" db="EMBL/GenBank/DDBJ databases">
        <authorList>
            <person name="Kallberg Y."/>
            <person name="Tangrot J."/>
            <person name="Rosling A."/>
        </authorList>
    </citation>
    <scope>NUCLEOTIDE SEQUENCE</scope>
    <source>
        <strain evidence="1">28 12/20/2015</strain>
    </source>
</reference>
<evidence type="ECO:0000313" key="1">
    <source>
        <dbReference type="EMBL" id="CAG8640421.1"/>
    </source>
</evidence>
<organism evidence="1 2">
    <name type="scientific">Cetraspora pellucida</name>
    <dbReference type="NCBI Taxonomy" id="1433469"/>
    <lineage>
        <taxon>Eukaryota</taxon>
        <taxon>Fungi</taxon>
        <taxon>Fungi incertae sedis</taxon>
        <taxon>Mucoromycota</taxon>
        <taxon>Glomeromycotina</taxon>
        <taxon>Glomeromycetes</taxon>
        <taxon>Diversisporales</taxon>
        <taxon>Gigasporaceae</taxon>
        <taxon>Cetraspora</taxon>
    </lineage>
</organism>
<comment type="caution">
    <text evidence="1">The sequence shown here is derived from an EMBL/GenBank/DDBJ whole genome shotgun (WGS) entry which is preliminary data.</text>
</comment>
<name>A0ACA9N8A6_9GLOM</name>
<keyword evidence="2" id="KW-1185">Reference proteome</keyword>
<protein>
    <submittedName>
        <fullName evidence="1">1930_t:CDS:1</fullName>
    </submittedName>
</protein>
<accession>A0ACA9N8A6</accession>
<feature type="non-terminal residue" evidence="1">
    <location>
        <position position="1"/>
    </location>
</feature>